<dbReference type="AlphaFoldDB" id="A0A9W9MWQ3"/>
<reference evidence="1" key="2">
    <citation type="journal article" date="2023" name="IMA Fungus">
        <title>Comparative genomic study of the Penicillium genus elucidates a diverse pangenome and 15 lateral gene transfer events.</title>
        <authorList>
            <person name="Petersen C."/>
            <person name="Sorensen T."/>
            <person name="Nielsen M.R."/>
            <person name="Sondergaard T.E."/>
            <person name="Sorensen J.L."/>
            <person name="Fitzpatrick D.A."/>
            <person name="Frisvad J.C."/>
            <person name="Nielsen K.L."/>
        </authorList>
    </citation>
    <scope>NUCLEOTIDE SEQUENCE</scope>
    <source>
        <strain evidence="1">IBT 20477</strain>
    </source>
</reference>
<organism evidence="1 2">
    <name type="scientific">Penicillium cf. viridicatum</name>
    <dbReference type="NCBI Taxonomy" id="2972119"/>
    <lineage>
        <taxon>Eukaryota</taxon>
        <taxon>Fungi</taxon>
        <taxon>Dikarya</taxon>
        <taxon>Ascomycota</taxon>
        <taxon>Pezizomycotina</taxon>
        <taxon>Eurotiomycetes</taxon>
        <taxon>Eurotiomycetidae</taxon>
        <taxon>Eurotiales</taxon>
        <taxon>Aspergillaceae</taxon>
        <taxon>Penicillium</taxon>
    </lineage>
</organism>
<dbReference type="EMBL" id="JAPQKQ010000002">
    <property type="protein sequence ID" value="KAJ5208891.1"/>
    <property type="molecule type" value="Genomic_DNA"/>
</dbReference>
<proteinExistence type="predicted"/>
<keyword evidence="2" id="KW-1185">Reference proteome</keyword>
<evidence type="ECO:0000313" key="2">
    <source>
        <dbReference type="Proteomes" id="UP001150942"/>
    </source>
</evidence>
<protein>
    <submittedName>
        <fullName evidence="1">Uncharacterized protein</fullName>
    </submittedName>
</protein>
<dbReference type="Proteomes" id="UP001150942">
    <property type="component" value="Unassembled WGS sequence"/>
</dbReference>
<accession>A0A9W9MWQ3</accession>
<evidence type="ECO:0000313" key="1">
    <source>
        <dbReference type="EMBL" id="KAJ5208891.1"/>
    </source>
</evidence>
<comment type="caution">
    <text evidence="1">The sequence shown here is derived from an EMBL/GenBank/DDBJ whole genome shotgun (WGS) entry which is preliminary data.</text>
</comment>
<name>A0A9W9MWQ3_9EURO</name>
<gene>
    <name evidence="1" type="ORF">N7449_003270</name>
</gene>
<reference evidence="1" key="1">
    <citation type="submission" date="2022-11" db="EMBL/GenBank/DDBJ databases">
        <authorList>
            <person name="Petersen C."/>
        </authorList>
    </citation>
    <scope>NUCLEOTIDE SEQUENCE</scope>
    <source>
        <strain evidence="1">IBT 20477</strain>
    </source>
</reference>
<sequence>MDCKRGDVERIGVCPGPLCNVALASGHLEHFSLTSWDLVNIYIPDNVLRSKPFHSHFLYFM</sequence>